<feature type="transmembrane region" description="Helical" evidence="9">
    <location>
        <begin position="231"/>
        <end position="253"/>
    </location>
</feature>
<dbReference type="GO" id="GO:0005886">
    <property type="term" value="C:plasma membrane"/>
    <property type="evidence" value="ECO:0007669"/>
    <property type="project" value="TreeGrafter"/>
</dbReference>
<dbReference type="GO" id="GO:0046872">
    <property type="term" value="F:metal ion binding"/>
    <property type="evidence" value="ECO:0007669"/>
    <property type="project" value="UniProtKB-KW"/>
</dbReference>
<gene>
    <name evidence="10" type="ORF">NQ314_004732</name>
</gene>
<evidence type="ECO:0000256" key="9">
    <source>
        <dbReference type="SAM" id="Phobius"/>
    </source>
</evidence>
<comment type="similarity">
    <text evidence="2">Belongs to the sodium:neurotransmitter symporter (SNF) (TC 2.A.22) family.</text>
</comment>
<evidence type="ECO:0000256" key="3">
    <source>
        <dbReference type="ARBA" id="ARBA00022448"/>
    </source>
</evidence>
<keyword evidence="7 9" id="KW-0472">Membrane</keyword>
<evidence type="ECO:0000256" key="5">
    <source>
        <dbReference type="ARBA" id="ARBA00022847"/>
    </source>
</evidence>
<dbReference type="SUPFAM" id="SSF161070">
    <property type="entry name" value="SNF-like"/>
    <property type="match status" value="1"/>
</dbReference>
<keyword evidence="5" id="KW-0769">Symport</keyword>
<feature type="transmembrane region" description="Helical" evidence="9">
    <location>
        <begin position="190"/>
        <end position="210"/>
    </location>
</feature>
<keyword evidence="4 9" id="KW-0812">Transmembrane</keyword>
<feature type="transmembrane region" description="Helical" evidence="9">
    <location>
        <begin position="56"/>
        <end position="77"/>
    </location>
</feature>
<proteinExistence type="inferred from homology"/>
<keyword evidence="6 9" id="KW-1133">Transmembrane helix</keyword>
<keyword evidence="8" id="KW-0479">Metal-binding</keyword>
<comment type="caution">
    <text evidence="10">The sequence shown here is derived from an EMBL/GenBank/DDBJ whole genome shotgun (WGS) entry which is preliminary data.</text>
</comment>
<evidence type="ECO:0000256" key="7">
    <source>
        <dbReference type="ARBA" id="ARBA00023136"/>
    </source>
</evidence>
<feature type="transmembrane region" description="Helical" evidence="9">
    <location>
        <begin position="160"/>
        <end position="178"/>
    </location>
</feature>
<dbReference type="PRINTS" id="PR00176">
    <property type="entry name" value="NANEUSMPORT"/>
</dbReference>
<comment type="subcellular location">
    <subcellularLocation>
        <location evidence="1">Membrane</location>
        <topology evidence="1">Multi-pass membrane protein</topology>
    </subcellularLocation>
</comment>
<dbReference type="EMBL" id="JANEYF010001334">
    <property type="protein sequence ID" value="KAJ8964626.1"/>
    <property type="molecule type" value="Genomic_DNA"/>
</dbReference>
<feature type="transmembrane region" description="Helical" evidence="9">
    <location>
        <begin position="89"/>
        <end position="117"/>
    </location>
</feature>
<dbReference type="GO" id="GO:0005283">
    <property type="term" value="F:amino acid:sodium symporter activity"/>
    <property type="evidence" value="ECO:0007669"/>
    <property type="project" value="TreeGrafter"/>
</dbReference>
<sequence>MKGVTTIGKVVYFTATFPFFILFVLLVRGLTLPGAWDGVYFYIFPQWDQLTNLKVWADAAIQIFFSLGPGWGGIVNMASYNDFRCNSKLISLLVPIINCGTSIFAGFVVFSVIGFMAHETGLPVSTVATGGPGLAFFVNIESLINSIVDEYPGLRNKKPLMTLLSIVVMMLVSIIYTTNGGMYWVQLFDWYAASVSVVLICLVEVFIVGWTYGVKNFIQDIEFMLQVKISWFWRISWQFSTPIILTFIFVTVIAFNRRITYQGVAYPDWAVDFGWYSCSLSMICIPLYMPYRLLYLEKGDLVDRIKSSIQPRRDWGPAKKEDRILWANEILRKIAGEEEPEEVDPQHEQFIQLCVTSTQN</sequence>
<dbReference type="PANTHER" id="PTHR11616">
    <property type="entry name" value="SODIUM/CHLORIDE DEPENDENT TRANSPORTER"/>
    <property type="match status" value="1"/>
</dbReference>
<organism evidence="10 11">
    <name type="scientific">Rhamnusium bicolor</name>
    <dbReference type="NCBI Taxonomy" id="1586634"/>
    <lineage>
        <taxon>Eukaryota</taxon>
        <taxon>Metazoa</taxon>
        <taxon>Ecdysozoa</taxon>
        <taxon>Arthropoda</taxon>
        <taxon>Hexapoda</taxon>
        <taxon>Insecta</taxon>
        <taxon>Pterygota</taxon>
        <taxon>Neoptera</taxon>
        <taxon>Endopterygota</taxon>
        <taxon>Coleoptera</taxon>
        <taxon>Polyphaga</taxon>
        <taxon>Cucujiformia</taxon>
        <taxon>Chrysomeloidea</taxon>
        <taxon>Cerambycidae</taxon>
        <taxon>Lepturinae</taxon>
        <taxon>Rhagiini</taxon>
        <taxon>Rhamnusium</taxon>
    </lineage>
</organism>
<protein>
    <submittedName>
        <fullName evidence="10">Uncharacterized protein</fullName>
    </submittedName>
</protein>
<evidence type="ECO:0000256" key="4">
    <source>
        <dbReference type="ARBA" id="ARBA00022692"/>
    </source>
</evidence>
<dbReference type="GO" id="GO:0089718">
    <property type="term" value="P:amino acid import across plasma membrane"/>
    <property type="evidence" value="ECO:0007669"/>
    <property type="project" value="TreeGrafter"/>
</dbReference>
<dbReference type="AlphaFoldDB" id="A0AAV8ZJT4"/>
<dbReference type="InterPro" id="IPR000175">
    <property type="entry name" value="Na/ntran_symport"/>
</dbReference>
<feature type="transmembrane region" description="Helical" evidence="9">
    <location>
        <begin position="129"/>
        <end position="148"/>
    </location>
</feature>
<feature type="binding site" evidence="8">
    <location>
        <position position="66"/>
    </location>
    <ligand>
        <name>Na(+)</name>
        <dbReference type="ChEBI" id="CHEBI:29101"/>
        <label>1</label>
    </ligand>
</feature>
<evidence type="ECO:0000313" key="11">
    <source>
        <dbReference type="Proteomes" id="UP001162156"/>
    </source>
</evidence>
<feature type="transmembrane region" description="Helical" evidence="9">
    <location>
        <begin position="273"/>
        <end position="291"/>
    </location>
</feature>
<dbReference type="Proteomes" id="UP001162156">
    <property type="component" value="Unassembled WGS sequence"/>
</dbReference>
<evidence type="ECO:0000256" key="8">
    <source>
        <dbReference type="PIRSR" id="PIRSR600175-1"/>
    </source>
</evidence>
<keyword evidence="3" id="KW-0813">Transport</keyword>
<keyword evidence="8" id="KW-0915">Sodium</keyword>
<accession>A0AAV8ZJT4</accession>
<keyword evidence="11" id="KW-1185">Reference proteome</keyword>
<evidence type="ECO:0000256" key="6">
    <source>
        <dbReference type="ARBA" id="ARBA00022989"/>
    </source>
</evidence>
<dbReference type="Pfam" id="PF00209">
    <property type="entry name" value="SNF"/>
    <property type="match status" value="1"/>
</dbReference>
<name>A0AAV8ZJT4_9CUCU</name>
<dbReference type="PROSITE" id="PS50267">
    <property type="entry name" value="NA_NEUROTRAN_SYMP_3"/>
    <property type="match status" value="1"/>
</dbReference>
<dbReference type="InterPro" id="IPR037272">
    <property type="entry name" value="SNS_sf"/>
</dbReference>
<evidence type="ECO:0000256" key="2">
    <source>
        <dbReference type="ARBA" id="ARBA00006459"/>
    </source>
</evidence>
<evidence type="ECO:0000313" key="10">
    <source>
        <dbReference type="EMBL" id="KAJ8964626.1"/>
    </source>
</evidence>
<reference evidence="10" key="1">
    <citation type="journal article" date="2023" name="Insect Mol. Biol.">
        <title>Genome sequencing provides insights into the evolution of gene families encoding plant cell wall-degrading enzymes in longhorned beetles.</title>
        <authorList>
            <person name="Shin N.R."/>
            <person name="Okamura Y."/>
            <person name="Kirsch R."/>
            <person name="Pauchet Y."/>
        </authorList>
    </citation>
    <scope>NUCLEOTIDE SEQUENCE</scope>
    <source>
        <strain evidence="10">RBIC_L_NR</strain>
    </source>
</reference>
<feature type="transmembrane region" description="Helical" evidence="9">
    <location>
        <begin position="12"/>
        <end position="36"/>
    </location>
</feature>
<evidence type="ECO:0000256" key="1">
    <source>
        <dbReference type="ARBA" id="ARBA00004141"/>
    </source>
</evidence>
<dbReference type="PANTHER" id="PTHR11616:SF241">
    <property type="entry name" value="SODIUM- AND CHLORIDE-DEPENDENT GLYCINE TRANSPORTER 2"/>
    <property type="match status" value="1"/>
</dbReference>
<feature type="binding site" evidence="8">
    <location>
        <position position="98"/>
    </location>
    <ligand>
        <name>Na(+)</name>
        <dbReference type="ChEBI" id="CHEBI:29101"/>
        <label>1</label>
    </ligand>
</feature>